<organism evidence="2 3">
    <name type="scientific">Janibacter terrae</name>
    <dbReference type="NCBI Taxonomy" id="103817"/>
    <lineage>
        <taxon>Bacteria</taxon>
        <taxon>Bacillati</taxon>
        <taxon>Actinomycetota</taxon>
        <taxon>Actinomycetes</taxon>
        <taxon>Micrococcales</taxon>
        <taxon>Intrasporangiaceae</taxon>
        <taxon>Janibacter</taxon>
    </lineage>
</organism>
<gene>
    <name evidence="2" type="ORF">N5P18_09295</name>
</gene>
<evidence type="ECO:0000313" key="2">
    <source>
        <dbReference type="EMBL" id="WWF03907.1"/>
    </source>
</evidence>
<keyword evidence="3" id="KW-1185">Reference proteome</keyword>
<feature type="transmembrane region" description="Helical" evidence="1">
    <location>
        <begin position="92"/>
        <end position="112"/>
    </location>
</feature>
<name>A0ABZ2F9F0_9MICO</name>
<sequence>MCTSPGGTQVGVVFVGWLTAVVLALLLTALAAGVGVTIGTGAHDSATYAPDSGRGIGPAGMVTLLVILFIAFLVGGYVAARLASSGGGRQGVAVWLGAALVSIVLAALGLVAGDSLDVLTQIDVLASIPVRPQQAATGRPLPLVTTAPVTLLGAVLGGFAGERHRRMIHAADLPM</sequence>
<dbReference type="Proteomes" id="UP001381003">
    <property type="component" value="Chromosome"/>
</dbReference>
<keyword evidence="1" id="KW-0472">Membrane</keyword>
<reference evidence="2 3" key="1">
    <citation type="submission" date="2022-09" db="EMBL/GenBank/DDBJ databases">
        <title>Complete genome sequence of Janibacter terrae strain COS04-44, PCL-degrading bacteria isolated from oil spilled coast.</title>
        <authorList>
            <person name="Park H."/>
            <person name="Kim J.Y."/>
            <person name="An S.H."/>
            <person name="Lee C.M."/>
            <person name="Weon H.-Y."/>
        </authorList>
    </citation>
    <scope>NUCLEOTIDE SEQUENCE [LARGE SCALE GENOMIC DNA]</scope>
    <source>
        <strain evidence="2 3">COS04-44</strain>
    </source>
</reference>
<feature type="transmembrane region" description="Helical" evidence="1">
    <location>
        <begin position="56"/>
        <end position="80"/>
    </location>
</feature>
<protein>
    <submittedName>
        <fullName evidence="2">Uncharacterized protein</fullName>
    </submittedName>
</protein>
<dbReference type="RefSeq" id="WP_170307569.1">
    <property type="nucleotide sequence ID" value="NZ_CP104874.1"/>
</dbReference>
<accession>A0ABZ2F9F0</accession>
<evidence type="ECO:0000313" key="3">
    <source>
        <dbReference type="Proteomes" id="UP001381003"/>
    </source>
</evidence>
<feature type="transmembrane region" description="Helical" evidence="1">
    <location>
        <begin position="141"/>
        <end position="160"/>
    </location>
</feature>
<keyword evidence="1" id="KW-1133">Transmembrane helix</keyword>
<dbReference type="EMBL" id="CP104874">
    <property type="protein sequence ID" value="WWF03907.1"/>
    <property type="molecule type" value="Genomic_DNA"/>
</dbReference>
<keyword evidence="1" id="KW-0812">Transmembrane</keyword>
<feature type="transmembrane region" description="Helical" evidence="1">
    <location>
        <begin position="12"/>
        <end position="36"/>
    </location>
</feature>
<evidence type="ECO:0000256" key="1">
    <source>
        <dbReference type="SAM" id="Phobius"/>
    </source>
</evidence>
<proteinExistence type="predicted"/>